<protein>
    <submittedName>
        <fullName evidence="2">DUF4105 domain-containing protein</fullName>
    </submittedName>
</protein>
<gene>
    <name evidence="2" type="ORF">FEM41_10565</name>
</gene>
<dbReference type="Pfam" id="PF13387">
    <property type="entry name" value="Lnb_N"/>
    <property type="match status" value="1"/>
</dbReference>
<organism evidence="2 3">
    <name type="scientific">Jejubacter calystegiae</name>
    <dbReference type="NCBI Taxonomy" id="2579935"/>
    <lineage>
        <taxon>Bacteria</taxon>
        <taxon>Pseudomonadati</taxon>
        <taxon>Pseudomonadota</taxon>
        <taxon>Gammaproteobacteria</taxon>
        <taxon>Enterobacterales</taxon>
        <taxon>Enterobacteriaceae</taxon>
        <taxon>Jejubacter</taxon>
    </lineage>
</organism>
<keyword evidence="3" id="KW-1185">Reference proteome</keyword>
<evidence type="ECO:0000259" key="1">
    <source>
        <dbReference type="Pfam" id="PF13387"/>
    </source>
</evidence>
<sequence>MAHKTGSEAPWLVEYSRLATVHWLDSDCFQVSDMRNFRYRGVGDPLAAWDDRCFRLSEVTQTDLVLSYWGGNAIAHVFLSFGFSNGEWLAVSIETRRRQNQPWSAFGGFLRNYPVIYVVADERDLIGVRSDVRRERVWLYGLTLTQEQRQRLLRDYLLRIQQVNAHPEWYNTLFNNCTTNILHHGRAVSPAVKYDWRILLSGYADRYCYRMGLLDTRLPFETLRQRSRLIRPEDACIDDDFSQDIRRQRASSFLPEIKE</sequence>
<reference evidence="2 3" key="1">
    <citation type="submission" date="2019-05" db="EMBL/GenBank/DDBJ databases">
        <title>Complete genome sequence of Izhakiella calystegiae KSNA2, an endophyte isolated from beach morning glory (Calystegia soldanella).</title>
        <authorList>
            <person name="Jiang L."/>
            <person name="Jeong J.C."/>
            <person name="Kim C.Y."/>
            <person name="Kim D.H."/>
            <person name="Kim S.W."/>
            <person name="Lee j."/>
        </authorList>
    </citation>
    <scope>NUCLEOTIDE SEQUENCE [LARGE SCALE GENOMIC DNA]</scope>
    <source>
        <strain evidence="2 3">KSNA2</strain>
    </source>
</reference>
<dbReference type="AlphaFoldDB" id="A0A4P8YHA7"/>
<dbReference type="OrthoDB" id="274718at2"/>
<dbReference type="KEGG" id="izh:FEM41_10565"/>
<dbReference type="Proteomes" id="UP000302163">
    <property type="component" value="Chromosome"/>
</dbReference>
<proteinExistence type="predicted"/>
<name>A0A4P8YHA7_9ENTR</name>
<evidence type="ECO:0000313" key="2">
    <source>
        <dbReference type="EMBL" id="QCT20059.1"/>
    </source>
</evidence>
<feature type="domain" description="Lnb N-terminal periplasmic" evidence="1">
    <location>
        <begin position="48"/>
        <end position="201"/>
    </location>
</feature>
<dbReference type="InterPro" id="IPR025178">
    <property type="entry name" value="Lnb_N"/>
</dbReference>
<dbReference type="EMBL" id="CP040428">
    <property type="protein sequence ID" value="QCT20059.1"/>
    <property type="molecule type" value="Genomic_DNA"/>
</dbReference>
<accession>A0A4P8YHA7</accession>
<dbReference type="RefSeq" id="WP_138095935.1">
    <property type="nucleotide sequence ID" value="NZ_CP040428.1"/>
</dbReference>
<evidence type="ECO:0000313" key="3">
    <source>
        <dbReference type="Proteomes" id="UP000302163"/>
    </source>
</evidence>